<protein>
    <submittedName>
        <fullName evidence="2">PIG-L family deacetylase</fullName>
    </submittedName>
</protein>
<dbReference type="SUPFAM" id="SSF102588">
    <property type="entry name" value="LmbE-like"/>
    <property type="match status" value="1"/>
</dbReference>
<dbReference type="InterPro" id="IPR024078">
    <property type="entry name" value="LmbE-like_dom_sf"/>
</dbReference>
<keyword evidence="3" id="KW-1185">Reference proteome</keyword>
<evidence type="ECO:0000313" key="2">
    <source>
        <dbReference type="EMBL" id="AZQ44612.1"/>
    </source>
</evidence>
<organism evidence="2 3">
    <name type="scientific">Nonlabens ponticola</name>
    <dbReference type="NCBI Taxonomy" id="2496866"/>
    <lineage>
        <taxon>Bacteria</taxon>
        <taxon>Pseudomonadati</taxon>
        <taxon>Bacteroidota</taxon>
        <taxon>Flavobacteriia</taxon>
        <taxon>Flavobacteriales</taxon>
        <taxon>Flavobacteriaceae</taxon>
        <taxon>Nonlabens</taxon>
    </lineage>
</organism>
<dbReference type="PANTHER" id="PTHR12993:SF11">
    <property type="entry name" value="N-ACETYLGLUCOSAMINYL-PHOSPHATIDYLINOSITOL DE-N-ACETYLASE"/>
    <property type="match status" value="1"/>
</dbReference>
<dbReference type="Proteomes" id="UP000279600">
    <property type="component" value="Chromosome"/>
</dbReference>
<dbReference type="InterPro" id="IPR003737">
    <property type="entry name" value="GlcNAc_PI_deacetylase-related"/>
</dbReference>
<dbReference type="EMBL" id="CP034549">
    <property type="protein sequence ID" value="AZQ44612.1"/>
    <property type="molecule type" value="Genomic_DNA"/>
</dbReference>
<evidence type="ECO:0000256" key="1">
    <source>
        <dbReference type="SAM" id="SignalP"/>
    </source>
</evidence>
<sequence length="848" mass="94342">MKSIISAVFAFFLIFSFSTAQENRLGNNPLSSSEIYHQIEKLGFLGSALFVAAHPDDENTRLISWLDNEKMARTAYLSLTRGDGGQNLIGSELREQLGMIRTQELLEARNIDGGEQFFTRANDFGYSKHPDETLEIWDKEAVLSDVVRIIRKFKPDVIVNRFDHRSPGSTHGHHTSSAMLSVEAFDLAGNKSAYPEQLDNLETWQPERLFFNTSWWFYGSRDAFAKADKTNLIEVESGNYYPYSGRSNGEIAALSRSQHQSQGFGSSGSRGTSTEYLEFLKGSFPEDKSDLFSGINTSWSRIDESGSVEKVWRKLLVNYDFKNPSASLNQLLKLKTQLEKLPDSYWKEVKLKEVRQLVLDMTGVYLNATVNQPYATPGETVDVDIEITNRALQSLNFKVNGNSDLQIIKNNQRVLPNNSSTTVEAQLSIPKNQKPTNPYYLEQEGSLGMYAVADESLIGLPETDEPFSVSMDLIFDGQKINYEVPIIYQTTDRVRGEVYEPFHIKPAVSISFTQPNYIVTNFEEPTEVIATVKAFQDVKNFSIVTSAKGDWKISTTNADLSPIKAGMSREFTFNVLPKPGTEADLQFRFIANGQVFNQEVVTVAYNHIPDQQLLKPAASRMVALDLKNAAKSVAYINGAGDDVTQAIEAMGTTVVKYNPNELPADLSMFDAVVVGIRAFNVAPDAMTNIQPQLNAFVNNGGTLLMQYNTNRGVRSDALGPLEITLSRKRVTDENAAVVFLAPEHPVLNTPNQLTAKDFEGWVQERGLYFPDAWDSAFTPVLGMSDKGEPITKGSLIVAEYGKGHVVYTGLSLFRELPAGVPGAYRLLANMLSLSSNKSTIEKETDQKL</sequence>
<reference evidence="2 3" key="1">
    <citation type="submission" date="2018-12" db="EMBL/GenBank/DDBJ databases">
        <title>Complete genome of Nonlabens sp. MJ115.</title>
        <authorList>
            <person name="Choi H.S."/>
            <person name="Jung J."/>
        </authorList>
    </citation>
    <scope>NUCLEOTIDE SEQUENCE [LARGE SCALE GENOMIC DNA]</scope>
    <source>
        <strain evidence="2 3">MJ115</strain>
    </source>
</reference>
<dbReference type="AlphaFoldDB" id="A0A3S9MZV2"/>
<accession>A0A3S9MZV2</accession>
<dbReference type="GO" id="GO:0016811">
    <property type="term" value="F:hydrolase activity, acting on carbon-nitrogen (but not peptide) bonds, in linear amides"/>
    <property type="evidence" value="ECO:0007669"/>
    <property type="project" value="TreeGrafter"/>
</dbReference>
<dbReference type="RefSeq" id="WP_126448219.1">
    <property type="nucleotide sequence ID" value="NZ_CP034549.1"/>
</dbReference>
<dbReference type="SUPFAM" id="SSF52317">
    <property type="entry name" value="Class I glutamine amidotransferase-like"/>
    <property type="match status" value="1"/>
</dbReference>
<dbReference type="PANTHER" id="PTHR12993">
    <property type="entry name" value="N-ACETYLGLUCOSAMINYL-PHOSPHATIDYLINOSITOL DE-N-ACETYLASE-RELATED"/>
    <property type="match status" value="1"/>
</dbReference>
<dbReference type="Gene3D" id="3.40.50.10320">
    <property type="entry name" value="LmbE-like"/>
    <property type="match status" value="1"/>
</dbReference>
<gene>
    <name evidence="2" type="ORF">EJ995_10305</name>
</gene>
<name>A0A3S9MZV2_9FLAO</name>
<keyword evidence="1" id="KW-0732">Signal</keyword>
<dbReference type="Pfam" id="PF02585">
    <property type="entry name" value="PIG-L"/>
    <property type="match status" value="1"/>
</dbReference>
<dbReference type="OrthoDB" id="9759749at2"/>
<feature type="chain" id="PRO_5019564016" evidence="1">
    <location>
        <begin position="21"/>
        <end position="848"/>
    </location>
</feature>
<dbReference type="InterPro" id="IPR029062">
    <property type="entry name" value="Class_I_gatase-like"/>
</dbReference>
<feature type="signal peptide" evidence="1">
    <location>
        <begin position="1"/>
        <end position="20"/>
    </location>
</feature>
<proteinExistence type="predicted"/>
<dbReference type="KEGG" id="noj:EJ995_10305"/>
<evidence type="ECO:0000313" key="3">
    <source>
        <dbReference type="Proteomes" id="UP000279600"/>
    </source>
</evidence>